<dbReference type="InterPro" id="IPR023214">
    <property type="entry name" value="HAD_sf"/>
</dbReference>
<organism evidence="1 2">
    <name type="scientific">Tessaracoccus defluvii</name>
    <dbReference type="NCBI Taxonomy" id="1285901"/>
    <lineage>
        <taxon>Bacteria</taxon>
        <taxon>Bacillati</taxon>
        <taxon>Actinomycetota</taxon>
        <taxon>Actinomycetes</taxon>
        <taxon>Propionibacteriales</taxon>
        <taxon>Propionibacteriaceae</taxon>
        <taxon>Tessaracoccus</taxon>
    </lineage>
</organism>
<dbReference type="CDD" id="cd07505">
    <property type="entry name" value="HAD_BPGM-like"/>
    <property type="match status" value="1"/>
</dbReference>
<dbReference type="InterPro" id="IPR036412">
    <property type="entry name" value="HAD-like_sf"/>
</dbReference>
<dbReference type="Gene3D" id="3.40.50.1000">
    <property type="entry name" value="HAD superfamily/HAD-like"/>
    <property type="match status" value="1"/>
</dbReference>
<dbReference type="Gene3D" id="1.10.150.240">
    <property type="entry name" value="Putative phosphatase, domain 2"/>
    <property type="match status" value="1"/>
</dbReference>
<name>A0A7H0H449_9ACTN</name>
<dbReference type="PANTHER" id="PTHR43481:SF4">
    <property type="entry name" value="GLYCEROL-1-PHOSPHATE PHOSPHOHYDROLASE 1-RELATED"/>
    <property type="match status" value="1"/>
</dbReference>
<accession>A0A7H0H449</accession>
<gene>
    <name evidence="1" type="ORF">H9L22_13950</name>
</gene>
<keyword evidence="2" id="KW-1185">Reference proteome</keyword>
<protein>
    <submittedName>
        <fullName evidence="1">HAD family phosphatase</fullName>
    </submittedName>
</protein>
<dbReference type="Proteomes" id="UP000516117">
    <property type="component" value="Chromosome"/>
</dbReference>
<dbReference type="PANTHER" id="PTHR43481">
    <property type="entry name" value="FRUCTOSE-1-PHOSPHATE PHOSPHATASE"/>
    <property type="match status" value="1"/>
</dbReference>
<reference evidence="1 2" key="1">
    <citation type="submission" date="2020-08" db="EMBL/GenBank/DDBJ databases">
        <title>Genome sequence of Tessaracoccus defluvii JCM 17540T.</title>
        <authorList>
            <person name="Hyun D.-W."/>
            <person name="Bae J.-W."/>
        </authorList>
    </citation>
    <scope>NUCLEOTIDE SEQUENCE [LARGE SCALE GENOMIC DNA]</scope>
    <source>
        <strain evidence="1 2">JCM 17540</strain>
    </source>
</reference>
<dbReference type="SFLD" id="SFLDG01129">
    <property type="entry name" value="C1.5:_HAD__Beta-PGM__Phosphata"/>
    <property type="match status" value="1"/>
</dbReference>
<dbReference type="RefSeq" id="WP_187720450.1">
    <property type="nucleotide sequence ID" value="NZ_BAABBL010000011.1"/>
</dbReference>
<proteinExistence type="predicted"/>
<dbReference type="InterPro" id="IPR023198">
    <property type="entry name" value="PGP-like_dom2"/>
</dbReference>
<dbReference type="SFLD" id="SFLDS00003">
    <property type="entry name" value="Haloacid_Dehalogenase"/>
    <property type="match status" value="1"/>
</dbReference>
<dbReference type="InterPro" id="IPR006439">
    <property type="entry name" value="HAD-SF_hydro_IA"/>
</dbReference>
<evidence type="ECO:0000313" key="1">
    <source>
        <dbReference type="EMBL" id="QNP55315.1"/>
    </source>
</evidence>
<dbReference type="NCBIfam" id="TIGR01509">
    <property type="entry name" value="HAD-SF-IA-v3"/>
    <property type="match status" value="1"/>
</dbReference>
<dbReference type="InterPro" id="IPR051806">
    <property type="entry name" value="HAD-like_SPP"/>
</dbReference>
<dbReference type="KEGG" id="tdf:H9L22_13950"/>
<dbReference type="GO" id="GO:0050308">
    <property type="term" value="F:sugar-phosphatase activity"/>
    <property type="evidence" value="ECO:0007669"/>
    <property type="project" value="TreeGrafter"/>
</dbReference>
<dbReference type="AlphaFoldDB" id="A0A7H0H449"/>
<evidence type="ECO:0000313" key="2">
    <source>
        <dbReference type="Proteomes" id="UP000516117"/>
    </source>
</evidence>
<dbReference type="Pfam" id="PF00702">
    <property type="entry name" value="Hydrolase"/>
    <property type="match status" value="1"/>
</dbReference>
<dbReference type="SUPFAM" id="SSF56784">
    <property type="entry name" value="HAD-like"/>
    <property type="match status" value="1"/>
</dbReference>
<sequence>MTDSLTPHLPGRVAAVLFDMDNTLVASEDAWFEAARQLWDEAGGDSTGKGILGGTVDDVVNEFLLDFPDTDAEELSRRLVERLAGALAEGVRPTPGAIELITRLSAYLPITIASNSPSEIVRQVVASLGWGPMFTAALGTEDVANPKPAPDLYLEAARLCGVGIADCVVFEDSPMGATAARQAGAFVVTIGPEAADLGDLNVASLTDALISSWKPEVIA</sequence>
<dbReference type="EMBL" id="CP060789">
    <property type="protein sequence ID" value="QNP55315.1"/>
    <property type="molecule type" value="Genomic_DNA"/>
</dbReference>